<name>A0A1E5Q2S1_9ACTN</name>
<keyword evidence="3" id="KW-1185">Reference proteome</keyword>
<organism evidence="2 3">
    <name type="scientific">Streptomyces subrutilus</name>
    <dbReference type="NCBI Taxonomy" id="36818"/>
    <lineage>
        <taxon>Bacteria</taxon>
        <taxon>Bacillati</taxon>
        <taxon>Actinomycetota</taxon>
        <taxon>Actinomycetes</taxon>
        <taxon>Kitasatosporales</taxon>
        <taxon>Streptomycetaceae</taxon>
        <taxon>Streptomyces</taxon>
    </lineage>
</organism>
<feature type="region of interest" description="Disordered" evidence="1">
    <location>
        <begin position="1"/>
        <end position="20"/>
    </location>
</feature>
<gene>
    <name evidence="2" type="ORF">BGK67_31895</name>
</gene>
<dbReference type="EMBL" id="MEHK01000001">
    <property type="protein sequence ID" value="OEJ36121.1"/>
    <property type="molecule type" value="Genomic_DNA"/>
</dbReference>
<proteinExistence type="predicted"/>
<protein>
    <recommendedName>
        <fullName evidence="4">TnsA-like heteromeric transposase endonuclease subunit</fullName>
    </recommendedName>
</protein>
<accession>A0A1E5Q2S1</accession>
<evidence type="ECO:0000313" key="3">
    <source>
        <dbReference type="Proteomes" id="UP000095705"/>
    </source>
</evidence>
<sequence length="206" mass="22515">MPVRRFSWRPGQRHRPGLGYSTSTGRLHGFESLAERRLLLALDFVPGTREVLSQPFTLRLTVAGRRMEHVPDFAVLHDGGVLVADVRPGGRGERVDAVKFAATARAASAAGWSYVLVAGGHPRAVTGLEALARWRRPMQDPLGLQDQLLAAVKAGPMRLRPLVASTGIPAVTRTHLLHLIWHRQLAVDLDHPLNDASWVHPVGAGR</sequence>
<comment type="caution">
    <text evidence="2">The sequence shown here is derived from an EMBL/GenBank/DDBJ whole genome shotgun (WGS) entry which is preliminary data.</text>
</comment>
<dbReference type="Proteomes" id="UP000095705">
    <property type="component" value="Unassembled WGS sequence"/>
</dbReference>
<dbReference type="AlphaFoldDB" id="A0A1E5Q2S1"/>
<evidence type="ECO:0000256" key="1">
    <source>
        <dbReference type="SAM" id="MobiDB-lite"/>
    </source>
</evidence>
<dbReference type="STRING" id="36818.BGK67_31895"/>
<reference evidence="2 3" key="1">
    <citation type="submission" date="2016-08" db="EMBL/GenBank/DDBJ databases">
        <title>The complete genome of Streptomyces subrutilus 10-1-1.</title>
        <authorList>
            <person name="Chen X."/>
        </authorList>
    </citation>
    <scope>NUCLEOTIDE SEQUENCE [LARGE SCALE GENOMIC DNA]</scope>
    <source>
        <strain evidence="2 3">10-1-1</strain>
    </source>
</reference>
<evidence type="ECO:0008006" key="4">
    <source>
        <dbReference type="Google" id="ProtNLM"/>
    </source>
</evidence>
<evidence type="ECO:0000313" key="2">
    <source>
        <dbReference type="EMBL" id="OEJ36121.1"/>
    </source>
</evidence>
<dbReference type="NCBIfam" id="NF033179">
    <property type="entry name" value="TnsA_like_Actin"/>
    <property type="match status" value="1"/>
</dbReference>
<dbReference type="InterPro" id="IPR048000">
    <property type="entry name" value="TnsA-like"/>
</dbReference>